<proteinExistence type="predicted"/>
<evidence type="ECO:0000313" key="1">
    <source>
        <dbReference type="EMBL" id="HGD12509.1"/>
    </source>
</evidence>
<comment type="caution">
    <text evidence="1">The sequence shown here is derived from an EMBL/GenBank/DDBJ whole genome shotgun (WGS) entry which is preliminary data.</text>
</comment>
<dbReference type="EMBL" id="DTMZ01000003">
    <property type="protein sequence ID" value="HGD12509.1"/>
    <property type="molecule type" value="Genomic_DNA"/>
</dbReference>
<dbReference type="AlphaFoldDB" id="A0A7V3PS65"/>
<accession>A0A7V3PS65</accession>
<name>A0A7V3PS65_UNCW3</name>
<gene>
    <name evidence="1" type="ORF">ENX16_00255</name>
</gene>
<protein>
    <submittedName>
        <fullName evidence="1">Uncharacterized protein</fullName>
    </submittedName>
</protein>
<reference evidence="1" key="1">
    <citation type="journal article" date="2020" name="mSystems">
        <title>Genome- and Community-Level Interaction Insights into Carbon Utilization and Element Cycling Functions of Hydrothermarchaeota in Hydrothermal Sediment.</title>
        <authorList>
            <person name="Zhou Z."/>
            <person name="Liu Y."/>
            <person name="Xu W."/>
            <person name="Pan J."/>
            <person name="Luo Z.H."/>
            <person name="Li M."/>
        </authorList>
    </citation>
    <scope>NUCLEOTIDE SEQUENCE [LARGE SCALE GENOMIC DNA]</scope>
    <source>
        <strain evidence="1">SpSt-914</strain>
    </source>
</reference>
<sequence>MINKWVESGIGLGVVITALFLNRMQVSEVHPQFFPISTAVLMVKDERANIPQQTQLVSEFSVRKIR</sequence>
<organism evidence="1">
    <name type="scientific">candidate division WOR-3 bacterium</name>
    <dbReference type="NCBI Taxonomy" id="2052148"/>
    <lineage>
        <taxon>Bacteria</taxon>
        <taxon>Bacteria division WOR-3</taxon>
    </lineage>
</organism>